<evidence type="ECO:0000256" key="1">
    <source>
        <dbReference type="ARBA" id="ARBA00004651"/>
    </source>
</evidence>
<dbReference type="GeneID" id="65344178"/>
<keyword evidence="3" id="KW-0813">Transport</keyword>
<dbReference type="AlphaFoldDB" id="A0A1H2LBE6"/>
<name>A0A1H2LBE6_9ACTO</name>
<keyword evidence="11" id="KW-1185">Reference proteome</keyword>
<organism evidence="10 11">
    <name type="scientific">Arcanobacterium phocae</name>
    <dbReference type="NCBI Taxonomy" id="131112"/>
    <lineage>
        <taxon>Bacteria</taxon>
        <taxon>Bacillati</taxon>
        <taxon>Actinomycetota</taxon>
        <taxon>Actinomycetes</taxon>
        <taxon>Actinomycetales</taxon>
        <taxon>Actinomycetaceae</taxon>
        <taxon>Arcanobacterium</taxon>
    </lineage>
</organism>
<dbReference type="STRING" id="131112.SAMN04489737_0427"/>
<reference evidence="11" key="1">
    <citation type="submission" date="2016-10" db="EMBL/GenBank/DDBJ databases">
        <authorList>
            <person name="Varghese N."/>
            <person name="Submissions S."/>
        </authorList>
    </citation>
    <scope>NUCLEOTIDE SEQUENCE [LARGE SCALE GENOMIC DNA]</scope>
    <source>
        <strain evidence="11">DSM 10002</strain>
    </source>
</reference>
<proteinExistence type="inferred from homology"/>
<evidence type="ECO:0000256" key="3">
    <source>
        <dbReference type="ARBA" id="ARBA00022448"/>
    </source>
</evidence>
<feature type="domain" description="EamA" evidence="9">
    <location>
        <begin position="164"/>
        <end position="279"/>
    </location>
</feature>
<evidence type="ECO:0000256" key="6">
    <source>
        <dbReference type="ARBA" id="ARBA00022989"/>
    </source>
</evidence>
<dbReference type="InterPro" id="IPR037185">
    <property type="entry name" value="EmrE-like"/>
</dbReference>
<dbReference type="InterPro" id="IPR000620">
    <property type="entry name" value="EamA_dom"/>
</dbReference>
<sequence>MSSRGVVISLLSSVAFAMFSYFAALTAPLTGVELWAWRMIMTVPGVLIVLLMTKRFSWFTGEYRRVRQDPRKLIAYAFCAPMLAAQMWLFGWAPQVGRTLEVGMGYFLMPLVMVVIGRVFYGERMTRLMVVATVIAAMAVVYEAWRAGGIGPVASFIAIGYPAYFVVRRHYETDGVGSLAWEMTLALPVSIWVATESHSVHSAFSSISIVAVLLLLGALSVFGVISYVLAVKWLPYGIFGLLSYVEPVLVIMVAMLLGERIDPTQWWTYLGIWLAVLLLGVDGVIALSKHVRWSVPAVRPWRRRRPRKRRSEPDSWGRLFRNRKGKLVEKPR</sequence>
<evidence type="ECO:0000256" key="4">
    <source>
        <dbReference type="ARBA" id="ARBA00022475"/>
    </source>
</evidence>
<dbReference type="SUPFAM" id="SSF103481">
    <property type="entry name" value="Multidrug resistance efflux transporter EmrE"/>
    <property type="match status" value="2"/>
</dbReference>
<dbReference type="InterPro" id="IPR004626">
    <property type="entry name" value="RarD"/>
</dbReference>
<comment type="similarity">
    <text evidence="2">Belongs to the EamA transporter family.</text>
</comment>
<evidence type="ECO:0000256" key="8">
    <source>
        <dbReference type="SAM" id="Phobius"/>
    </source>
</evidence>
<evidence type="ECO:0000256" key="7">
    <source>
        <dbReference type="ARBA" id="ARBA00023136"/>
    </source>
</evidence>
<dbReference type="NCBIfam" id="TIGR00688">
    <property type="entry name" value="rarD"/>
    <property type="match status" value="1"/>
</dbReference>
<accession>A0A1H2LBE6</accession>
<feature type="transmembrane region" description="Helical" evidence="8">
    <location>
        <begin position="179"/>
        <end position="195"/>
    </location>
</feature>
<dbReference type="RefSeq" id="WP_091279334.1">
    <property type="nucleotide sequence ID" value="NZ_JABAOT010000004.1"/>
</dbReference>
<feature type="transmembrane region" description="Helical" evidence="8">
    <location>
        <begin position="73"/>
        <end position="91"/>
    </location>
</feature>
<evidence type="ECO:0000313" key="10">
    <source>
        <dbReference type="EMBL" id="SDU78323.1"/>
    </source>
</evidence>
<keyword evidence="4" id="KW-1003">Cell membrane</keyword>
<evidence type="ECO:0000313" key="11">
    <source>
        <dbReference type="Proteomes" id="UP000214355"/>
    </source>
</evidence>
<feature type="transmembrane region" description="Helical" evidence="8">
    <location>
        <begin position="207"/>
        <end position="229"/>
    </location>
</feature>
<protein>
    <submittedName>
        <fullName evidence="10">Chloramphenicol-sensitive protein RarD</fullName>
    </submittedName>
</protein>
<comment type="subcellular location">
    <subcellularLocation>
        <location evidence="1">Cell membrane</location>
        <topology evidence="1">Multi-pass membrane protein</topology>
    </subcellularLocation>
</comment>
<keyword evidence="7 8" id="KW-0472">Membrane</keyword>
<feature type="transmembrane region" description="Helical" evidence="8">
    <location>
        <begin position="269"/>
        <end position="287"/>
    </location>
</feature>
<feature type="transmembrane region" description="Helical" evidence="8">
    <location>
        <begin position="128"/>
        <end position="145"/>
    </location>
</feature>
<evidence type="ECO:0000256" key="2">
    <source>
        <dbReference type="ARBA" id="ARBA00007362"/>
    </source>
</evidence>
<feature type="transmembrane region" description="Helical" evidence="8">
    <location>
        <begin position="34"/>
        <end position="52"/>
    </location>
</feature>
<gene>
    <name evidence="10" type="ORF">SAMN04489737_0427</name>
</gene>
<dbReference type="OrthoDB" id="3250831at2"/>
<evidence type="ECO:0000256" key="5">
    <source>
        <dbReference type="ARBA" id="ARBA00022692"/>
    </source>
</evidence>
<feature type="transmembrane region" description="Helical" evidence="8">
    <location>
        <begin position="236"/>
        <end position="257"/>
    </location>
</feature>
<dbReference type="EMBL" id="LT629804">
    <property type="protein sequence ID" value="SDU78323.1"/>
    <property type="molecule type" value="Genomic_DNA"/>
</dbReference>
<dbReference type="Pfam" id="PF00892">
    <property type="entry name" value="EamA"/>
    <property type="match status" value="1"/>
</dbReference>
<keyword evidence="6 8" id="KW-1133">Transmembrane helix</keyword>
<keyword evidence="5 8" id="KW-0812">Transmembrane</keyword>
<feature type="transmembrane region" description="Helical" evidence="8">
    <location>
        <begin position="151"/>
        <end position="167"/>
    </location>
</feature>
<feature type="transmembrane region" description="Helical" evidence="8">
    <location>
        <begin position="103"/>
        <end position="121"/>
    </location>
</feature>
<dbReference type="Proteomes" id="UP000214355">
    <property type="component" value="Chromosome I"/>
</dbReference>
<evidence type="ECO:0000259" key="9">
    <source>
        <dbReference type="Pfam" id="PF00892"/>
    </source>
</evidence>
<dbReference type="GO" id="GO:0005886">
    <property type="term" value="C:plasma membrane"/>
    <property type="evidence" value="ECO:0007669"/>
    <property type="project" value="UniProtKB-SubCell"/>
</dbReference>